<evidence type="ECO:0000256" key="1">
    <source>
        <dbReference type="ARBA" id="ARBA00009339"/>
    </source>
</evidence>
<dbReference type="Gene3D" id="1.10.1620.10">
    <property type="entry name" value="Ribosomal protein L39e"/>
    <property type="match status" value="1"/>
</dbReference>
<dbReference type="GO" id="GO:0003735">
    <property type="term" value="F:structural constituent of ribosome"/>
    <property type="evidence" value="ECO:0007669"/>
    <property type="project" value="InterPro"/>
</dbReference>
<dbReference type="EMBL" id="SGJD01002895">
    <property type="protein sequence ID" value="KAB0394155.1"/>
    <property type="molecule type" value="Genomic_DNA"/>
</dbReference>
<keyword evidence="5" id="KW-1185">Reference proteome</keyword>
<feature type="non-terminal residue" evidence="4">
    <location>
        <position position="107"/>
    </location>
</feature>
<accession>A0A643C2Y3</accession>
<evidence type="ECO:0000313" key="5">
    <source>
        <dbReference type="Proteomes" id="UP000437017"/>
    </source>
</evidence>
<name>A0A643C2Y3_BALPH</name>
<dbReference type="Proteomes" id="UP000437017">
    <property type="component" value="Unassembled WGS sequence"/>
</dbReference>
<evidence type="ECO:0000313" key="4">
    <source>
        <dbReference type="EMBL" id="KAB0394155.1"/>
    </source>
</evidence>
<protein>
    <submittedName>
        <fullName evidence="4">Uncharacterized protein</fullName>
    </submittedName>
</protein>
<comment type="similarity">
    <text evidence="1">Belongs to the eukaryotic ribosomal protein eL39 family.</text>
</comment>
<dbReference type="InterPro" id="IPR000077">
    <property type="entry name" value="Ribosomal_eL39"/>
</dbReference>
<dbReference type="AlphaFoldDB" id="A0A643C2Y3"/>
<keyword evidence="2" id="KW-0689">Ribosomal protein</keyword>
<dbReference type="InterPro" id="IPR023626">
    <property type="entry name" value="Ribosomal_eL39_dom_sf"/>
</dbReference>
<evidence type="ECO:0000256" key="3">
    <source>
        <dbReference type="ARBA" id="ARBA00023274"/>
    </source>
</evidence>
<feature type="non-terminal residue" evidence="4">
    <location>
        <position position="1"/>
    </location>
</feature>
<dbReference type="PROSITE" id="PS00051">
    <property type="entry name" value="RIBOSOMAL_L39E"/>
    <property type="match status" value="1"/>
</dbReference>
<proteinExistence type="inferred from homology"/>
<dbReference type="Pfam" id="PF00832">
    <property type="entry name" value="Ribosomal_L39"/>
    <property type="match status" value="1"/>
</dbReference>
<keyword evidence="3" id="KW-0687">Ribonucleoprotein</keyword>
<dbReference type="GO" id="GO:1990904">
    <property type="term" value="C:ribonucleoprotein complex"/>
    <property type="evidence" value="ECO:0007669"/>
    <property type="project" value="UniProtKB-KW"/>
</dbReference>
<dbReference type="InterPro" id="IPR020083">
    <property type="entry name" value="Ribosomal_eL39_CS"/>
</dbReference>
<sequence>SSISKLAKSEDAPDFHILELVLWLDSAKHFIAEGLNNLELGPDVPIFLVKRTAPDRAAFTVELALCMGIHSSLDLPFTFTEVDSHGKTGLKVRDNSQRRHWRRTKLG</sequence>
<reference evidence="4 5" key="1">
    <citation type="journal article" date="2019" name="PLoS ONE">
        <title>Genomic analyses reveal an absence of contemporary introgressive admixture between fin whales and blue whales, despite known hybrids.</title>
        <authorList>
            <person name="Westbury M.V."/>
            <person name="Petersen B."/>
            <person name="Lorenzen E.D."/>
        </authorList>
    </citation>
    <scope>NUCLEOTIDE SEQUENCE [LARGE SCALE GENOMIC DNA]</scope>
    <source>
        <strain evidence="4">FinWhale-01</strain>
    </source>
</reference>
<dbReference type="GO" id="GO:0005840">
    <property type="term" value="C:ribosome"/>
    <property type="evidence" value="ECO:0007669"/>
    <property type="project" value="UniProtKB-KW"/>
</dbReference>
<comment type="caution">
    <text evidence="4">The sequence shown here is derived from an EMBL/GenBank/DDBJ whole genome shotgun (WGS) entry which is preliminary data.</text>
</comment>
<gene>
    <name evidence="4" type="ORF">E2I00_018585</name>
</gene>
<organism evidence="4 5">
    <name type="scientific">Balaenoptera physalus</name>
    <name type="common">Fin whale</name>
    <name type="synonym">Balaena physalus</name>
    <dbReference type="NCBI Taxonomy" id="9770"/>
    <lineage>
        <taxon>Eukaryota</taxon>
        <taxon>Metazoa</taxon>
        <taxon>Chordata</taxon>
        <taxon>Craniata</taxon>
        <taxon>Vertebrata</taxon>
        <taxon>Euteleostomi</taxon>
        <taxon>Mammalia</taxon>
        <taxon>Eutheria</taxon>
        <taxon>Laurasiatheria</taxon>
        <taxon>Artiodactyla</taxon>
        <taxon>Whippomorpha</taxon>
        <taxon>Cetacea</taxon>
        <taxon>Mysticeti</taxon>
        <taxon>Balaenopteridae</taxon>
        <taxon>Balaenoptera</taxon>
    </lineage>
</organism>
<evidence type="ECO:0000256" key="2">
    <source>
        <dbReference type="ARBA" id="ARBA00022980"/>
    </source>
</evidence>
<dbReference type="GO" id="GO:0006412">
    <property type="term" value="P:translation"/>
    <property type="evidence" value="ECO:0007669"/>
    <property type="project" value="InterPro"/>
</dbReference>